<organism evidence="1 2">
    <name type="scientific">Nibea albiflora</name>
    <name type="common">Yellow drum</name>
    <name type="synonym">Corvina albiflora</name>
    <dbReference type="NCBI Taxonomy" id="240163"/>
    <lineage>
        <taxon>Eukaryota</taxon>
        <taxon>Metazoa</taxon>
        <taxon>Chordata</taxon>
        <taxon>Craniata</taxon>
        <taxon>Vertebrata</taxon>
        <taxon>Euteleostomi</taxon>
        <taxon>Actinopterygii</taxon>
        <taxon>Neopterygii</taxon>
        <taxon>Teleostei</taxon>
        <taxon>Neoteleostei</taxon>
        <taxon>Acanthomorphata</taxon>
        <taxon>Eupercaria</taxon>
        <taxon>Sciaenidae</taxon>
        <taxon>Nibea</taxon>
    </lineage>
</organism>
<sequence length="155" mass="17491">MPSSAPASGRSPARSPFEFSSFPQQTKLDWQHSVLQEQQSVLPLILTLTIQLLSARMFQRRSRLLASENLFRGSRETRTASRKADCLINTLFALQQLIFASLHAAAQLLNSFSNPAAHLQVLHGEGLEYIPELPSPYRNVRPVRSSYRSRWLSLS</sequence>
<name>A0ACB7EQ33_NIBAL</name>
<dbReference type="EMBL" id="CM024791">
    <property type="protein sequence ID" value="KAG8004334.1"/>
    <property type="molecule type" value="Genomic_DNA"/>
</dbReference>
<keyword evidence="2" id="KW-1185">Reference proteome</keyword>
<comment type="caution">
    <text evidence="1">The sequence shown here is derived from an EMBL/GenBank/DDBJ whole genome shotgun (WGS) entry which is preliminary data.</text>
</comment>
<evidence type="ECO:0000313" key="1">
    <source>
        <dbReference type="EMBL" id="KAG8004334.1"/>
    </source>
</evidence>
<accession>A0ACB7EQ33</accession>
<protein>
    <submittedName>
        <fullName evidence="1">Uncharacterized protein</fullName>
    </submittedName>
</protein>
<evidence type="ECO:0000313" key="2">
    <source>
        <dbReference type="Proteomes" id="UP000805704"/>
    </source>
</evidence>
<proteinExistence type="predicted"/>
<feature type="non-terminal residue" evidence="1">
    <location>
        <position position="155"/>
    </location>
</feature>
<dbReference type="Proteomes" id="UP000805704">
    <property type="component" value="Chromosome 3"/>
</dbReference>
<gene>
    <name evidence="1" type="ORF">GBF38_009283</name>
</gene>
<reference evidence="1" key="1">
    <citation type="submission" date="2020-04" db="EMBL/GenBank/DDBJ databases">
        <title>A chromosome-scale assembly and high-density genetic map of the yellow drum (Nibea albiflora) genome.</title>
        <authorList>
            <person name="Xu D."/>
            <person name="Zhang W."/>
            <person name="Chen R."/>
            <person name="Tan P."/>
            <person name="Wang L."/>
            <person name="Song H."/>
            <person name="Tian L."/>
            <person name="Zhu Q."/>
            <person name="Wang B."/>
        </authorList>
    </citation>
    <scope>NUCLEOTIDE SEQUENCE</scope>
    <source>
        <strain evidence="1">ZJHYS-2018</strain>
    </source>
</reference>